<dbReference type="InterPro" id="IPR009057">
    <property type="entry name" value="Homeodomain-like_sf"/>
</dbReference>
<accession>A0ABS8PJ16</accession>
<feature type="DNA-binding region" description="H-T-H motif" evidence="4">
    <location>
        <begin position="34"/>
        <end position="53"/>
    </location>
</feature>
<evidence type="ECO:0000313" key="6">
    <source>
        <dbReference type="EMBL" id="MCD2198250.1"/>
    </source>
</evidence>
<evidence type="ECO:0000256" key="2">
    <source>
        <dbReference type="ARBA" id="ARBA00023125"/>
    </source>
</evidence>
<reference evidence="6 7" key="1">
    <citation type="submission" date="2021-11" db="EMBL/GenBank/DDBJ databases">
        <title>Draft genome sequence of Actinomycetospora sp. SF1 isolated from the rhizosphere soil.</title>
        <authorList>
            <person name="Duangmal K."/>
            <person name="Chantavorakit T."/>
        </authorList>
    </citation>
    <scope>NUCLEOTIDE SEQUENCE [LARGE SCALE GENOMIC DNA]</scope>
    <source>
        <strain evidence="6 7">TBRC 5722</strain>
    </source>
</reference>
<keyword evidence="7" id="KW-1185">Reference proteome</keyword>
<dbReference type="PRINTS" id="PR00455">
    <property type="entry name" value="HTHTETR"/>
</dbReference>
<protein>
    <submittedName>
        <fullName evidence="6">TetR/AcrR family transcriptional regulator helix-turn-helix transcriptional regulator</fullName>
    </submittedName>
</protein>
<keyword evidence="3" id="KW-0804">Transcription</keyword>
<dbReference type="InterPro" id="IPR050109">
    <property type="entry name" value="HTH-type_TetR-like_transc_reg"/>
</dbReference>
<dbReference type="Pfam" id="PF00440">
    <property type="entry name" value="TetR_N"/>
    <property type="match status" value="1"/>
</dbReference>
<dbReference type="RefSeq" id="WP_230741034.1">
    <property type="nucleotide sequence ID" value="NZ_JAJNDB010000012.1"/>
</dbReference>
<proteinExistence type="predicted"/>
<dbReference type="PANTHER" id="PTHR30055">
    <property type="entry name" value="HTH-TYPE TRANSCRIPTIONAL REGULATOR RUTR"/>
    <property type="match status" value="1"/>
</dbReference>
<feature type="domain" description="HTH tetR-type" evidence="5">
    <location>
        <begin position="11"/>
        <end position="71"/>
    </location>
</feature>
<dbReference type="Pfam" id="PF21306">
    <property type="entry name" value="TetR_C_40"/>
    <property type="match status" value="1"/>
</dbReference>
<comment type="caution">
    <text evidence="6">The sequence shown here is derived from an EMBL/GenBank/DDBJ whole genome shotgun (WGS) entry which is preliminary data.</text>
</comment>
<evidence type="ECO:0000256" key="3">
    <source>
        <dbReference type="ARBA" id="ARBA00023163"/>
    </source>
</evidence>
<dbReference type="InterPro" id="IPR001647">
    <property type="entry name" value="HTH_TetR"/>
</dbReference>
<keyword evidence="1" id="KW-0805">Transcription regulation</keyword>
<evidence type="ECO:0000256" key="1">
    <source>
        <dbReference type="ARBA" id="ARBA00023015"/>
    </source>
</evidence>
<sequence>MTESRTERKKRLTRRRLIDAGRDLITVRGVGGIRIQELTERADVGLGSFYNYFPSKEDLVEAVVAESLAELAAATIPAEWDHEDPAEVAAAAFLRFIRLASDDPTFASLVVNLSNSETLFGVAVQPYARATLERGVEMGRFRLASMDVALSASIGGAFGLIRELLDGRHGSGTDEAFARHALVSFGIEFEEAAAIVVRMVSRLEHDHRVGDRNVTVGLEAQDPIDHFAAQ</sequence>
<dbReference type="EMBL" id="JAJNDB010000012">
    <property type="protein sequence ID" value="MCD2198250.1"/>
    <property type="molecule type" value="Genomic_DNA"/>
</dbReference>
<dbReference type="Gene3D" id="1.10.357.10">
    <property type="entry name" value="Tetracycline Repressor, domain 2"/>
    <property type="match status" value="1"/>
</dbReference>
<dbReference type="InterPro" id="IPR049513">
    <property type="entry name" value="TetR_C_40"/>
</dbReference>
<evidence type="ECO:0000256" key="4">
    <source>
        <dbReference type="PROSITE-ProRule" id="PRU00335"/>
    </source>
</evidence>
<evidence type="ECO:0000313" key="7">
    <source>
        <dbReference type="Proteomes" id="UP001199469"/>
    </source>
</evidence>
<dbReference type="Proteomes" id="UP001199469">
    <property type="component" value="Unassembled WGS sequence"/>
</dbReference>
<dbReference type="PANTHER" id="PTHR30055:SF234">
    <property type="entry name" value="HTH-TYPE TRANSCRIPTIONAL REGULATOR BETI"/>
    <property type="match status" value="1"/>
</dbReference>
<dbReference type="SUPFAM" id="SSF46689">
    <property type="entry name" value="Homeodomain-like"/>
    <property type="match status" value="1"/>
</dbReference>
<keyword evidence="2 4" id="KW-0238">DNA-binding</keyword>
<evidence type="ECO:0000259" key="5">
    <source>
        <dbReference type="PROSITE" id="PS50977"/>
    </source>
</evidence>
<name>A0ABS8PJ16_9PSEU</name>
<organism evidence="6 7">
    <name type="scientific">Actinomycetospora endophytica</name>
    <dbReference type="NCBI Taxonomy" id="2291215"/>
    <lineage>
        <taxon>Bacteria</taxon>
        <taxon>Bacillati</taxon>
        <taxon>Actinomycetota</taxon>
        <taxon>Actinomycetes</taxon>
        <taxon>Pseudonocardiales</taxon>
        <taxon>Pseudonocardiaceae</taxon>
        <taxon>Actinomycetospora</taxon>
    </lineage>
</organism>
<dbReference type="PROSITE" id="PS50977">
    <property type="entry name" value="HTH_TETR_2"/>
    <property type="match status" value="1"/>
</dbReference>
<gene>
    <name evidence="6" type="ORF">LQ327_33285</name>
</gene>